<evidence type="ECO:0000259" key="2">
    <source>
        <dbReference type="Pfam" id="PF18962"/>
    </source>
</evidence>
<dbReference type="InterPro" id="IPR026444">
    <property type="entry name" value="Secre_tail"/>
</dbReference>
<dbReference type="EMBL" id="CP115396">
    <property type="protein sequence ID" value="WBO86061.1"/>
    <property type="molecule type" value="Genomic_DNA"/>
</dbReference>
<reference evidence="3 4" key="1">
    <citation type="journal article" date="2011" name="Int. J. Syst. Evol. Microbiol.">
        <title>Hymenobacter yonginensis sp. nov., isolated from a mesotrophic artificial lake.</title>
        <authorList>
            <person name="Joung Y."/>
            <person name="Cho S.H."/>
            <person name="Kim H."/>
            <person name="Kim S.B."/>
            <person name="Joh K."/>
        </authorList>
    </citation>
    <scope>NUCLEOTIDE SEQUENCE [LARGE SCALE GENOMIC DNA]</scope>
    <source>
        <strain evidence="3 4">KCTC 22745</strain>
    </source>
</reference>
<evidence type="ECO:0000313" key="4">
    <source>
        <dbReference type="Proteomes" id="UP001211872"/>
    </source>
</evidence>
<keyword evidence="1" id="KW-0732">Signal</keyword>
<feature type="chain" id="PRO_5046959078" evidence="1">
    <location>
        <begin position="19"/>
        <end position="255"/>
    </location>
</feature>
<protein>
    <submittedName>
        <fullName evidence="3">T9SS type A sorting domain-containing protein</fullName>
    </submittedName>
</protein>
<gene>
    <name evidence="3" type="ORF">O9Z63_07350</name>
</gene>
<feature type="domain" description="Secretion system C-terminal sorting" evidence="2">
    <location>
        <begin position="179"/>
        <end position="253"/>
    </location>
</feature>
<proteinExistence type="predicted"/>
<dbReference type="NCBIfam" id="TIGR04183">
    <property type="entry name" value="Por_Secre_tail"/>
    <property type="match status" value="1"/>
</dbReference>
<keyword evidence="4" id="KW-1185">Reference proteome</keyword>
<sequence length="255" mass="27677">MKQLFTLSLLLASLAAHAQITLEHTYAENVTPFKLSTGDIKYAGLNRTTNQVRIYNANHSIYRQLATGAPNGSELYDVLNVSDRLFNSTAGVEVAFTYRAEVSAGNSVSYLRVLDETGSTVLLVDSCSYAEPYALPTGAKLLAYVERNQKTVTKVYALPGTYTPLKTAARAADPLAGPYPNPTAEAIQLPYKLSRNETAELVVLDPAGRAVRRFTVDGSFDHLLLQARDLPSGVYTYQVGGLAGTQIGKKFVVQH</sequence>
<dbReference type="Proteomes" id="UP001211872">
    <property type="component" value="Chromosome"/>
</dbReference>
<feature type="signal peptide" evidence="1">
    <location>
        <begin position="1"/>
        <end position="18"/>
    </location>
</feature>
<name>A0ABY7PT29_9BACT</name>
<dbReference type="Pfam" id="PF18962">
    <property type="entry name" value="Por_Secre_tail"/>
    <property type="match status" value="1"/>
</dbReference>
<organism evidence="3 4">
    <name type="scientific">Hymenobacter yonginensis</name>
    <dbReference type="NCBI Taxonomy" id="748197"/>
    <lineage>
        <taxon>Bacteria</taxon>
        <taxon>Pseudomonadati</taxon>
        <taxon>Bacteroidota</taxon>
        <taxon>Cytophagia</taxon>
        <taxon>Cytophagales</taxon>
        <taxon>Hymenobacteraceae</taxon>
        <taxon>Hymenobacter</taxon>
    </lineage>
</organism>
<dbReference type="RefSeq" id="WP_270128651.1">
    <property type="nucleotide sequence ID" value="NZ_CP115396.1"/>
</dbReference>
<evidence type="ECO:0000256" key="1">
    <source>
        <dbReference type="SAM" id="SignalP"/>
    </source>
</evidence>
<accession>A0ABY7PT29</accession>
<evidence type="ECO:0000313" key="3">
    <source>
        <dbReference type="EMBL" id="WBO86061.1"/>
    </source>
</evidence>